<dbReference type="PANTHER" id="PTHR32282">
    <property type="entry name" value="BINDING PROTEIN TRANSPEPTIDASE, PUTATIVE-RELATED"/>
    <property type="match status" value="1"/>
</dbReference>
<reference evidence="21 22" key="1">
    <citation type="submission" date="2014-07" db="EMBL/GenBank/DDBJ databases">
        <title>Complete genome sequence of a moderately halophilic bacterium Terribacillus aidingensis MP602, isolated from Cryptomeria fortunei in Tianmu mountain in China.</title>
        <authorList>
            <person name="Wang Y."/>
            <person name="Lu P."/>
            <person name="Zhang L."/>
        </authorList>
    </citation>
    <scope>NUCLEOTIDE SEQUENCE [LARGE SCALE GENOMIC DNA]</scope>
    <source>
        <strain evidence="21 22">MP602</strain>
    </source>
</reference>
<evidence type="ECO:0000256" key="5">
    <source>
        <dbReference type="ARBA" id="ARBA00022670"/>
    </source>
</evidence>
<comment type="similarity">
    <text evidence="1">In the C-terminal section; belongs to the transpeptidase family.</text>
</comment>
<feature type="transmembrane region" description="Helical" evidence="18">
    <location>
        <begin position="16"/>
        <end position="38"/>
    </location>
</feature>
<keyword evidence="6" id="KW-0328">Glycosyltransferase</keyword>
<dbReference type="GO" id="GO:0009252">
    <property type="term" value="P:peptidoglycan biosynthetic process"/>
    <property type="evidence" value="ECO:0007669"/>
    <property type="project" value="UniProtKB-KW"/>
</dbReference>
<dbReference type="GO" id="GO:0006508">
    <property type="term" value="P:proteolysis"/>
    <property type="evidence" value="ECO:0007669"/>
    <property type="project" value="UniProtKB-KW"/>
</dbReference>
<dbReference type="InterPro" id="IPR001264">
    <property type="entry name" value="Glyco_trans_51"/>
</dbReference>
<evidence type="ECO:0000256" key="16">
    <source>
        <dbReference type="ARBA" id="ARBA00034000"/>
    </source>
</evidence>
<evidence type="ECO:0000256" key="15">
    <source>
        <dbReference type="ARBA" id="ARBA00023316"/>
    </source>
</evidence>
<feature type="domain" description="Penicillin-binding protein transpeptidase" evidence="19">
    <location>
        <begin position="329"/>
        <end position="604"/>
    </location>
</feature>
<dbReference type="GO" id="GO:0008955">
    <property type="term" value="F:peptidoglycan glycosyltransferase activity"/>
    <property type="evidence" value="ECO:0007669"/>
    <property type="project" value="UniProtKB-EC"/>
</dbReference>
<dbReference type="KEGG" id="tap:GZ22_04925"/>
<dbReference type="PANTHER" id="PTHR32282:SF32">
    <property type="entry name" value="PENICILLIN-BINDING PROTEIN 2A"/>
    <property type="match status" value="1"/>
</dbReference>
<evidence type="ECO:0000256" key="6">
    <source>
        <dbReference type="ARBA" id="ARBA00022676"/>
    </source>
</evidence>
<dbReference type="SUPFAM" id="SSF53955">
    <property type="entry name" value="Lysozyme-like"/>
    <property type="match status" value="1"/>
</dbReference>
<evidence type="ECO:0000256" key="4">
    <source>
        <dbReference type="ARBA" id="ARBA00022645"/>
    </source>
</evidence>
<evidence type="ECO:0000256" key="11">
    <source>
        <dbReference type="ARBA" id="ARBA00022984"/>
    </source>
</evidence>
<dbReference type="Proteomes" id="UP000027980">
    <property type="component" value="Chromosome"/>
</dbReference>
<dbReference type="Gene3D" id="3.40.710.10">
    <property type="entry name" value="DD-peptidase/beta-lactamase superfamily"/>
    <property type="match status" value="1"/>
</dbReference>
<feature type="domain" description="Glycosyl transferase family 51" evidence="20">
    <location>
        <begin position="61"/>
        <end position="237"/>
    </location>
</feature>
<keyword evidence="5" id="KW-0645">Protease</keyword>
<sequence length="727" mass="81241">MKRSEHKQHKRMRRKTLYLLGTGIILAGITAVYILLFFGGRLVIDKDDLTLKAASTVENQDGEVIAEFYEENREPVKFDEISEHVKNAFVSIEDARFYKHHGIDLRATARALYRDILAMSKVEGGSTITQQTAKNLFFKNDKTFTRKAKEAMAAIYLERQYTKKQILEYYLNEIYFAHGLYGIESAANYYFNKSASDLTLSESAMLAALSKAPNTYSPNNNPDLAKERRNLVLDQMEEQGYITAEEKEAAQAEELGVTQPEEEKERPWIESYIDLVAEEAQEKYDLSLENLRTGGYRIVVNVDEDIQRTAYNTMQDDTYFDGSTDSIEGAFVMLDQNSGKIVAAVGAREFQYGDINRVTVQRQPGSVMKPLAVYGPALDTGDYNAYSELPDEKKSYDNGKYTVSNHNDQYEGDITMYEAVQESKNTTAVWLLDQIGIKTSKSYLEKMHIDLPEDKGLSIALGGLKEGLTPLKIAEGFRTFAHEGQWIESQSINAIYDRNGEAAFKAEPQTEDVFSEQTAWDMTRMLQGVITGGTGTAGTYYGALAGKTGTTQHPTVDGADKDAWFAGYTPEYVAVSWMGYDKTNDENYLESGSSMPTALTKSILRQVSQYRTMSTSFEKPENAEDIGGPVELPTITDASISYGFGGLRIVNADLTWTASDDKRIIYHIYKETDDGAEKIGEVQGKGSFTVDKVNPLKDATYYVVPFNPLTDENGAESNHTVLSGFGF</sequence>
<dbReference type="HOGENOM" id="CLU_006354_2_2_9"/>
<dbReference type="OrthoDB" id="9766909at2"/>
<evidence type="ECO:0000256" key="10">
    <source>
        <dbReference type="ARBA" id="ARBA00022960"/>
    </source>
</evidence>
<dbReference type="SUPFAM" id="SSF56601">
    <property type="entry name" value="beta-lactamase/transpeptidase-like"/>
    <property type="match status" value="1"/>
</dbReference>
<dbReference type="Pfam" id="PF00905">
    <property type="entry name" value="Transpeptidase"/>
    <property type="match status" value="1"/>
</dbReference>
<comment type="similarity">
    <text evidence="2">In the N-terminal section; belongs to the glycosyltransferase 51 family.</text>
</comment>
<evidence type="ECO:0000256" key="8">
    <source>
        <dbReference type="ARBA" id="ARBA00022692"/>
    </source>
</evidence>
<evidence type="ECO:0000256" key="12">
    <source>
        <dbReference type="ARBA" id="ARBA00022989"/>
    </source>
</evidence>
<dbReference type="GO" id="GO:0071555">
    <property type="term" value="P:cell wall organization"/>
    <property type="evidence" value="ECO:0007669"/>
    <property type="project" value="UniProtKB-KW"/>
</dbReference>
<gene>
    <name evidence="21" type="ORF">GZ22_04925</name>
</gene>
<comment type="catalytic activity">
    <reaction evidence="17">
        <text>[GlcNAc-(1-&gt;4)-Mur2Ac(oyl-L-Ala-gamma-D-Glu-L-Lys-D-Ala-D-Ala)](n)-di-trans,octa-cis-undecaprenyl diphosphate + beta-D-GlcNAc-(1-&gt;4)-Mur2Ac(oyl-L-Ala-gamma-D-Glu-L-Lys-D-Ala-D-Ala)-di-trans,octa-cis-undecaprenyl diphosphate = [GlcNAc-(1-&gt;4)-Mur2Ac(oyl-L-Ala-gamma-D-Glu-L-Lys-D-Ala-D-Ala)](n+1)-di-trans,octa-cis-undecaprenyl diphosphate + di-trans,octa-cis-undecaprenyl diphosphate + H(+)</text>
        <dbReference type="Rhea" id="RHEA:23708"/>
        <dbReference type="Rhea" id="RHEA-COMP:9602"/>
        <dbReference type="Rhea" id="RHEA-COMP:9603"/>
        <dbReference type="ChEBI" id="CHEBI:15378"/>
        <dbReference type="ChEBI" id="CHEBI:58405"/>
        <dbReference type="ChEBI" id="CHEBI:60033"/>
        <dbReference type="ChEBI" id="CHEBI:78435"/>
        <dbReference type="EC" id="2.4.99.28"/>
    </reaction>
</comment>
<keyword evidence="14" id="KW-0511">Multifunctional enzyme</keyword>
<keyword evidence="9" id="KW-0378">Hydrolase</keyword>
<keyword evidence="8 18" id="KW-0812">Transmembrane</keyword>
<dbReference type="InterPro" id="IPR012338">
    <property type="entry name" value="Beta-lactam/transpept-like"/>
</dbReference>
<dbReference type="InterPro" id="IPR050396">
    <property type="entry name" value="Glycosyltr_51/Transpeptidase"/>
</dbReference>
<dbReference type="GeneID" id="34221645"/>
<keyword evidence="13 18" id="KW-0472">Membrane</keyword>
<keyword evidence="4" id="KW-0121">Carboxypeptidase</keyword>
<evidence type="ECO:0000256" key="17">
    <source>
        <dbReference type="ARBA" id="ARBA00049902"/>
    </source>
</evidence>
<dbReference type="GO" id="GO:0030288">
    <property type="term" value="C:outer membrane-bounded periplasmic space"/>
    <property type="evidence" value="ECO:0007669"/>
    <property type="project" value="TreeGrafter"/>
</dbReference>
<proteinExistence type="inferred from homology"/>
<evidence type="ECO:0000313" key="22">
    <source>
        <dbReference type="Proteomes" id="UP000027980"/>
    </source>
</evidence>
<evidence type="ECO:0000256" key="13">
    <source>
        <dbReference type="ARBA" id="ARBA00023136"/>
    </source>
</evidence>
<evidence type="ECO:0000313" key="21">
    <source>
        <dbReference type="EMBL" id="AIF66038.1"/>
    </source>
</evidence>
<dbReference type="Pfam" id="PF00912">
    <property type="entry name" value="Transgly"/>
    <property type="match status" value="1"/>
</dbReference>
<evidence type="ECO:0000256" key="14">
    <source>
        <dbReference type="ARBA" id="ARBA00023268"/>
    </source>
</evidence>
<keyword evidence="3" id="KW-1003">Cell membrane</keyword>
<name>A0A075LNP3_9BACI</name>
<keyword evidence="12 18" id="KW-1133">Transmembrane helix</keyword>
<dbReference type="Gene3D" id="1.10.3810.10">
    <property type="entry name" value="Biosynthetic peptidoglycan transglycosylase-like"/>
    <property type="match status" value="1"/>
</dbReference>
<accession>A0A075LNP3</accession>
<evidence type="ECO:0000256" key="18">
    <source>
        <dbReference type="SAM" id="Phobius"/>
    </source>
</evidence>
<evidence type="ECO:0000256" key="3">
    <source>
        <dbReference type="ARBA" id="ARBA00022475"/>
    </source>
</evidence>
<comment type="catalytic activity">
    <reaction evidence="16">
        <text>Preferential cleavage: (Ac)2-L-Lys-D-Ala-|-D-Ala. Also transpeptidation of peptidyl-alanyl moieties that are N-acyl substituents of D-alanine.</text>
        <dbReference type="EC" id="3.4.16.4"/>
    </reaction>
</comment>
<dbReference type="FunFam" id="1.10.3810.10:FF:000001">
    <property type="entry name" value="Penicillin-binding protein 1A"/>
    <property type="match status" value="1"/>
</dbReference>
<dbReference type="InterPro" id="IPR036950">
    <property type="entry name" value="PBP_transglycosylase"/>
</dbReference>
<dbReference type="GO" id="GO:0008360">
    <property type="term" value="P:regulation of cell shape"/>
    <property type="evidence" value="ECO:0007669"/>
    <property type="project" value="UniProtKB-KW"/>
</dbReference>
<dbReference type="GO" id="GO:0009002">
    <property type="term" value="F:serine-type D-Ala-D-Ala carboxypeptidase activity"/>
    <property type="evidence" value="ECO:0007669"/>
    <property type="project" value="UniProtKB-EC"/>
</dbReference>
<dbReference type="EMBL" id="CP008876">
    <property type="protein sequence ID" value="AIF66038.1"/>
    <property type="molecule type" value="Genomic_DNA"/>
</dbReference>
<dbReference type="InterPro" id="IPR023346">
    <property type="entry name" value="Lysozyme-like_dom_sf"/>
</dbReference>
<keyword evidence="7" id="KW-0808">Transferase</keyword>
<evidence type="ECO:0000256" key="2">
    <source>
        <dbReference type="ARBA" id="ARBA00007739"/>
    </source>
</evidence>
<organism evidence="21 22">
    <name type="scientific">Terribacillus saccharophilus</name>
    <dbReference type="NCBI Taxonomy" id="361277"/>
    <lineage>
        <taxon>Bacteria</taxon>
        <taxon>Bacillati</taxon>
        <taxon>Bacillota</taxon>
        <taxon>Bacilli</taxon>
        <taxon>Bacillales</taxon>
        <taxon>Bacillaceae</taxon>
        <taxon>Terribacillus</taxon>
    </lineage>
</organism>
<evidence type="ECO:0000259" key="19">
    <source>
        <dbReference type="Pfam" id="PF00905"/>
    </source>
</evidence>
<dbReference type="RefSeq" id="WP_084160652.1">
    <property type="nucleotide sequence ID" value="NZ_CP008876.1"/>
</dbReference>
<evidence type="ECO:0000259" key="20">
    <source>
        <dbReference type="Pfam" id="PF00912"/>
    </source>
</evidence>
<keyword evidence="10" id="KW-0133">Cell shape</keyword>
<evidence type="ECO:0000256" key="9">
    <source>
        <dbReference type="ARBA" id="ARBA00022801"/>
    </source>
</evidence>
<evidence type="ECO:0000256" key="7">
    <source>
        <dbReference type="ARBA" id="ARBA00022679"/>
    </source>
</evidence>
<dbReference type="AlphaFoldDB" id="A0A075LNP3"/>
<evidence type="ECO:0000256" key="1">
    <source>
        <dbReference type="ARBA" id="ARBA00007090"/>
    </source>
</evidence>
<keyword evidence="11" id="KW-0573">Peptidoglycan synthesis</keyword>
<protein>
    <submittedName>
        <fullName evidence="21">Penicillin-binding protein</fullName>
    </submittedName>
</protein>
<dbReference type="NCBIfam" id="TIGR02074">
    <property type="entry name" value="PBP_1a_fam"/>
    <property type="match status" value="1"/>
</dbReference>
<dbReference type="GO" id="GO:0008658">
    <property type="term" value="F:penicillin binding"/>
    <property type="evidence" value="ECO:0007669"/>
    <property type="project" value="InterPro"/>
</dbReference>
<keyword evidence="15" id="KW-0961">Cell wall biogenesis/degradation</keyword>
<dbReference type="InterPro" id="IPR001460">
    <property type="entry name" value="PCN-bd_Tpept"/>
</dbReference>